<sequence>MQEALVDTVVLYGALNRQDPYHDDALPIFRRMDNGDLPVGIVLDFVYAETFNAMTGSLSHDDCTEAADILERSGGFRMERTNREVWTNAHDVYRGNPHLSFVDSALVAYAGVEDVDYIYSFDTGFDSVDDLKRIKSDANPYSA</sequence>
<dbReference type="Proteomes" id="UP001149411">
    <property type="component" value="Unassembled WGS sequence"/>
</dbReference>
<dbReference type="InterPro" id="IPR029060">
    <property type="entry name" value="PIN-like_dom_sf"/>
</dbReference>
<dbReference type="EMBL" id="RKLV01000006">
    <property type="protein sequence ID" value="MCX2819089.1"/>
    <property type="molecule type" value="Genomic_DNA"/>
</dbReference>
<dbReference type="SUPFAM" id="SSF88723">
    <property type="entry name" value="PIN domain-like"/>
    <property type="match status" value="1"/>
</dbReference>
<dbReference type="PANTHER" id="PTHR42188">
    <property type="entry name" value="23S RRNA-SPECIFIC ENDONUCLEASE VAPC20"/>
    <property type="match status" value="1"/>
</dbReference>
<dbReference type="InterPro" id="IPR039018">
    <property type="entry name" value="VapC20-like"/>
</dbReference>
<comment type="caution">
    <text evidence="2">The sequence shown here is derived from an EMBL/GenBank/DDBJ whole genome shotgun (WGS) entry which is preliminary data.</text>
</comment>
<dbReference type="Gene3D" id="3.40.50.1010">
    <property type="entry name" value="5'-nuclease"/>
    <property type="match status" value="1"/>
</dbReference>
<dbReference type="InterPro" id="IPR002716">
    <property type="entry name" value="PIN_dom"/>
</dbReference>
<reference evidence="2" key="1">
    <citation type="submission" date="2022-09" db="EMBL/GenBank/DDBJ databases">
        <title>Haloadaptaus new haloarchaeum isolated from saline soil.</title>
        <authorList>
            <person name="Duran-Viseras A."/>
            <person name="Sanchez-Porro C."/>
            <person name="Ventosa A."/>
        </authorList>
    </citation>
    <scope>NUCLEOTIDE SEQUENCE</scope>
    <source>
        <strain evidence="2">F3-133</strain>
    </source>
</reference>
<accession>A0A9Q4C533</accession>
<evidence type="ECO:0000259" key="1">
    <source>
        <dbReference type="Pfam" id="PF01850"/>
    </source>
</evidence>
<proteinExistence type="predicted"/>
<dbReference type="AlphaFoldDB" id="A0A9Q4C533"/>
<name>A0A9Q4C533_9EURY</name>
<evidence type="ECO:0000313" key="2">
    <source>
        <dbReference type="EMBL" id="MCX2819089.1"/>
    </source>
</evidence>
<protein>
    <submittedName>
        <fullName evidence="2">PIN domain-containing protein</fullName>
    </submittedName>
</protein>
<evidence type="ECO:0000313" key="3">
    <source>
        <dbReference type="Proteomes" id="UP001149411"/>
    </source>
</evidence>
<dbReference type="RefSeq" id="WP_266087063.1">
    <property type="nucleotide sequence ID" value="NZ_RKLV01000006.1"/>
</dbReference>
<gene>
    <name evidence="2" type="ORF">EGH25_06955</name>
</gene>
<dbReference type="GO" id="GO:0016075">
    <property type="term" value="P:rRNA catabolic process"/>
    <property type="evidence" value="ECO:0007669"/>
    <property type="project" value="TreeGrafter"/>
</dbReference>
<organism evidence="2 3">
    <name type="scientific">Halorutilus salinus</name>
    <dbReference type="NCBI Taxonomy" id="2487751"/>
    <lineage>
        <taxon>Archaea</taxon>
        <taxon>Methanobacteriati</taxon>
        <taxon>Methanobacteriota</taxon>
        <taxon>Stenosarchaea group</taxon>
        <taxon>Halobacteria</taxon>
        <taxon>Halorutilales</taxon>
        <taxon>Halorutilaceae</taxon>
        <taxon>Halorutilus</taxon>
    </lineage>
</organism>
<keyword evidence="3" id="KW-1185">Reference proteome</keyword>
<dbReference type="PANTHER" id="PTHR42188:SF1">
    <property type="entry name" value="23S RRNA-SPECIFIC ENDONUCLEASE VAPC20"/>
    <property type="match status" value="1"/>
</dbReference>
<feature type="domain" description="PIN" evidence="1">
    <location>
        <begin position="5"/>
        <end position="130"/>
    </location>
</feature>
<dbReference type="GO" id="GO:0004521">
    <property type="term" value="F:RNA endonuclease activity"/>
    <property type="evidence" value="ECO:0007669"/>
    <property type="project" value="InterPro"/>
</dbReference>
<dbReference type="Pfam" id="PF01850">
    <property type="entry name" value="PIN"/>
    <property type="match status" value="1"/>
</dbReference>